<dbReference type="EMBL" id="BJUU01000004">
    <property type="protein sequence ID" value="GEK79608.1"/>
    <property type="molecule type" value="Genomic_DNA"/>
</dbReference>
<dbReference type="RefSeq" id="WP_146793157.1">
    <property type="nucleotide sequence ID" value="NZ_BJUU01000004.1"/>
</dbReference>
<evidence type="ECO:0008006" key="3">
    <source>
        <dbReference type="Google" id="ProtNLM"/>
    </source>
</evidence>
<sequence>MVEPIDKSTSPQALLAATGRSREAWRELLETAGALEWSHKATAEWLVREHGVDGWWAQGITVDFEQARKGRLPGQQADGTFVVSKTRTVPGQRLDALATVRAAIEARHGPAHGENLAASYPVVRWRLDDGTRLSAAAQQPGKSGTGVNLTFEKLPDPAAMEVAADEIAAIFADVAG</sequence>
<dbReference type="Proteomes" id="UP000321749">
    <property type="component" value="Unassembled WGS sequence"/>
</dbReference>
<organism evidence="1 2">
    <name type="scientific">Agrococcus baldri</name>
    <dbReference type="NCBI Taxonomy" id="153730"/>
    <lineage>
        <taxon>Bacteria</taxon>
        <taxon>Bacillati</taxon>
        <taxon>Actinomycetota</taxon>
        <taxon>Actinomycetes</taxon>
        <taxon>Micrococcales</taxon>
        <taxon>Microbacteriaceae</taxon>
        <taxon>Agrococcus</taxon>
    </lineage>
</organism>
<reference evidence="1 2" key="1">
    <citation type="submission" date="2019-07" db="EMBL/GenBank/DDBJ databases">
        <title>Whole genome shotgun sequence of Agrococcus baldri NBRC 103055.</title>
        <authorList>
            <person name="Hosoyama A."/>
            <person name="Uohara A."/>
            <person name="Ohji S."/>
            <person name="Ichikawa N."/>
        </authorList>
    </citation>
    <scope>NUCLEOTIDE SEQUENCE [LARGE SCALE GENOMIC DNA]</scope>
    <source>
        <strain evidence="1 2">NBRC 103055</strain>
    </source>
</reference>
<name>A0AA87RHM7_9MICO</name>
<evidence type="ECO:0000313" key="2">
    <source>
        <dbReference type="Proteomes" id="UP000321749"/>
    </source>
</evidence>
<keyword evidence="2" id="KW-1185">Reference proteome</keyword>
<dbReference type="AlphaFoldDB" id="A0AA87RHM7"/>
<proteinExistence type="predicted"/>
<protein>
    <recommendedName>
        <fullName evidence="3">DUF4287 domain-containing protein</fullName>
    </recommendedName>
</protein>
<accession>A0AA87RHM7</accession>
<evidence type="ECO:0000313" key="1">
    <source>
        <dbReference type="EMBL" id="GEK79608.1"/>
    </source>
</evidence>
<gene>
    <name evidence="1" type="ORF">ABA31_09590</name>
</gene>
<comment type="caution">
    <text evidence="1">The sequence shown here is derived from an EMBL/GenBank/DDBJ whole genome shotgun (WGS) entry which is preliminary data.</text>
</comment>